<dbReference type="Proteomes" id="UP000236736">
    <property type="component" value="Unassembled WGS sequence"/>
</dbReference>
<keyword evidence="2" id="KW-1003">Cell membrane</keyword>
<comment type="subcellular location">
    <subcellularLocation>
        <location evidence="1">Cell membrane</location>
    </subcellularLocation>
</comment>
<keyword evidence="4 7" id="KW-0808">Transferase</keyword>
<organism evidence="7 8">
    <name type="scientific">Algoriphagus boritolerans DSM 17298 = JCM 18970</name>
    <dbReference type="NCBI Taxonomy" id="1120964"/>
    <lineage>
        <taxon>Bacteria</taxon>
        <taxon>Pseudomonadati</taxon>
        <taxon>Bacteroidota</taxon>
        <taxon>Cytophagia</taxon>
        <taxon>Cytophagales</taxon>
        <taxon>Cyclobacteriaceae</taxon>
        <taxon>Algoriphagus</taxon>
    </lineage>
</organism>
<dbReference type="InterPro" id="IPR001173">
    <property type="entry name" value="Glyco_trans_2-like"/>
</dbReference>
<dbReference type="STRING" id="1120964.GCA_001313265_00589"/>
<evidence type="ECO:0000256" key="1">
    <source>
        <dbReference type="ARBA" id="ARBA00004236"/>
    </source>
</evidence>
<name>A0A1H5TU41_9BACT</name>
<dbReference type="OrthoDB" id="9810303at2"/>
<gene>
    <name evidence="7" type="ORF">SAMN03080598_00945</name>
</gene>
<sequence length="233" mass="26263">MKLSVIIPTLNEAENIRELIPYLLKQGGGFISEVIVVDGGSNDETCRIAASLGAQVINSEIKSRAVQMNLGAAHAKGNTLFFVHADTRPVLSFAEDLQIALVKGYKAGCFRYRFDSETFLLKLNSWFTRFNGPFSGGGDQTLFITSDFFNTLGGYDTKFCLMEDFELVKRIKRKTRFYIIPKAMTVSARKYRKNSWLWVQLANLYVFTLFHLGVAPEKLKKSYTLLLQNGSNT</sequence>
<evidence type="ECO:0000259" key="6">
    <source>
        <dbReference type="Pfam" id="PF00535"/>
    </source>
</evidence>
<accession>A0A1H5TU41</accession>
<evidence type="ECO:0000256" key="2">
    <source>
        <dbReference type="ARBA" id="ARBA00022475"/>
    </source>
</evidence>
<dbReference type="NCBIfam" id="TIGR04283">
    <property type="entry name" value="glyco_like_mftF"/>
    <property type="match status" value="1"/>
</dbReference>
<evidence type="ECO:0000256" key="4">
    <source>
        <dbReference type="ARBA" id="ARBA00022679"/>
    </source>
</evidence>
<dbReference type="CDD" id="cd02522">
    <property type="entry name" value="GT_2_like_a"/>
    <property type="match status" value="1"/>
</dbReference>
<dbReference type="AlphaFoldDB" id="A0A1H5TU41"/>
<dbReference type="SUPFAM" id="SSF53448">
    <property type="entry name" value="Nucleotide-diphospho-sugar transferases"/>
    <property type="match status" value="1"/>
</dbReference>
<keyword evidence="8" id="KW-1185">Reference proteome</keyword>
<reference evidence="8" key="1">
    <citation type="submission" date="2016-10" db="EMBL/GenBank/DDBJ databases">
        <authorList>
            <person name="Varghese N."/>
            <person name="Submissions S."/>
        </authorList>
    </citation>
    <scope>NUCLEOTIDE SEQUENCE [LARGE SCALE GENOMIC DNA]</scope>
    <source>
        <strain evidence="8">DSM 17298</strain>
    </source>
</reference>
<dbReference type="PANTHER" id="PTHR43646:SF2">
    <property type="entry name" value="GLYCOSYLTRANSFERASE 2-LIKE DOMAIN-CONTAINING PROTEIN"/>
    <property type="match status" value="1"/>
</dbReference>
<dbReference type="InterPro" id="IPR029044">
    <property type="entry name" value="Nucleotide-diphossugar_trans"/>
</dbReference>
<evidence type="ECO:0000256" key="3">
    <source>
        <dbReference type="ARBA" id="ARBA00022676"/>
    </source>
</evidence>
<keyword evidence="3" id="KW-0328">Glycosyltransferase</keyword>
<feature type="domain" description="Glycosyltransferase 2-like" evidence="6">
    <location>
        <begin position="4"/>
        <end position="156"/>
    </location>
</feature>
<evidence type="ECO:0000313" key="7">
    <source>
        <dbReference type="EMBL" id="SEF66392.1"/>
    </source>
</evidence>
<keyword evidence="5" id="KW-0472">Membrane</keyword>
<dbReference type="Gene3D" id="3.90.550.10">
    <property type="entry name" value="Spore Coat Polysaccharide Biosynthesis Protein SpsA, Chain A"/>
    <property type="match status" value="1"/>
</dbReference>
<dbReference type="GO" id="GO:0016757">
    <property type="term" value="F:glycosyltransferase activity"/>
    <property type="evidence" value="ECO:0007669"/>
    <property type="project" value="UniProtKB-KW"/>
</dbReference>
<proteinExistence type="predicted"/>
<dbReference type="Pfam" id="PF00535">
    <property type="entry name" value="Glycos_transf_2"/>
    <property type="match status" value="1"/>
</dbReference>
<dbReference type="PANTHER" id="PTHR43646">
    <property type="entry name" value="GLYCOSYLTRANSFERASE"/>
    <property type="match status" value="1"/>
</dbReference>
<dbReference type="EMBL" id="FNVR01000003">
    <property type="protein sequence ID" value="SEF66392.1"/>
    <property type="molecule type" value="Genomic_DNA"/>
</dbReference>
<dbReference type="GO" id="GO:0005886">
    <property type="term" value="C:plasma membrane"/>
    <property type="evidence" value="ECO:0007669"/>
    <property type="project" value="UniProtKB-SubCell"/>
</dbReference>
<protein>
    <submittedName>
        <fullName evidence="7">Transferase 2, rSAM/selenodomain-associated</fullName>
    </submittedName>
</protein>
<evidence type="ECO:0000313" key="8">
    <source>
        <dbReference type="Proteomes" id="UP000236736"/>
    </source>
</evidence>
<evidence type="ECO:0000256" key="5">
    <source>
        <dbReference type="ARBA" id="ARBA00023136"/>
    </source>
</evidence>
<dbReference type="InterPro" id="IPR026461">
    <property type="entry name" value="Trfase_2_rSAM/seldom_assoc"/>
</dbReference>